<dbReference type="SUPFAM" id="SSF81301">
    <property type="entry name" value="Nucleotidyltransferase"/>
    <property type="match status" value="1"/>
</dbReference>
<dbReference type="PANTHER" id="PTHR13734">
    <property type="entry name" value="TRNA-NUCLEOTIDYLTRANSFERASE"/>
    <property type="match status" value="1"/>
</dbReference>
<dbReference type="OMA" id="WQKFLDH"/>
<evidence type="ECO:0000313" key="9">
    <source>
        <dbReference type="Proteomes" id="UP000024533"/>
    </source>
</evidence>
<sequence length="607" mass="69110">MRLFLRPLEILCRRTPRARQQPNLKPIRRLANLNRFNHRQQAAVLPMSGLSGEAGRPNKRRRIVESAVYESTMTRRAGVKIPQVQLSSEEALLRTLLLDTVEYIRRKNNDYPKEPGLVLRFTGGWVRDKVLGVDSQDIDVGISTMTGYDFGLALKEYLDIPENLEKYKAHYPEHALKGVIGGLHKIAANPEKSKHLETTTIRVFGFDVDLVNLRKETYTDTSRNPQVEFGTAEEDALRRDATVNALFYNLHTGEVEDFTGTGLADMEAKLIRTPLAPYQTFKDDPLRVLRLIRFASRLGYTIDPNTEESMCDDDIKHSLRLKISQERIGIEIEKMLRGPDPLAALTIINRLGLYDTIFSDHLSATDVDTSSWPVAYTLLNSILDETDYPEVPLELRKAIKSFLIRDKDEKYRSWMIAALSPWAMVDVKQPLTEEEARKMVPRPTRVARDGLRCEKKLTTLLSVAVTRYGLISDVKTAYVSERSDNTNTTLSDDRWKLAKLLRTLGADWRLCFIQAILLDVMQGKAAQAVLNDYLEILKFLEQENLLEVTNLKPLVNGRDMIKALNSKAGAWLTTALEIAVEWQIRNPGRTDAEGAIEEAIRRKDEYQ</sequence>
<dbReference type="STRING" id="1215338.A0A059JBN9"/>
<feature type="domain" description="Poly A polymerase head" evidence="6">
    <location>
        <begin position="119"/>
        <end position="272"/>
    </location>
</feature>
<evidence type="ECO:0008006" key="10">
    <source>
        <dbReference type="Google" id="ProtNLM"/>
    </source>
</evidence>
<dbReference type="Proteomes" id="UP000024533">
    <property type="component" value="Unassembled WGS sequence"/>
</dbReference>
<dbReference type="OrthoDB" id="445712at2759"/>
<feature type="domain" description="tRNA nucleotidyltransferase/poly(A) polymerase RNA and SrmB- binding" evidence="7">
    <location>
        <begin position="299"/>
        <end position="360"/>
    </location>
</feature>
<dbReference type="Gene3D" id="3.30.460.10">
    <property type="entry name" value="Beta Polymerase, domain 2"/>
    <property type="match status" value="1"/>
</dbReference>
<dbReference type="AlphaFoldDB" id="A0A059JBN9"/>
<dbReference type="EMBL" id="AOKY01000211">
    <property type="protein sequence ID" value="KDB25260.1"/>
    <property type="molecule type" value="Genomic_DNA"/>
</dbReference>
<dbReference type="InterPro" id="IPR002646">
    <property type="entry name" value="PolA_pol_head_dom"/>
</dbReference>
<dbReference type="GO" id="GO:0003723">
    <property type="term" value="F:RNA binding"/>
    <property type="evidence" value="ECO:0007669"/>
    <property type="project" value="UniProtKB-KW"/>
</dbReference>
<dbReference type="PANTHER" id="PTHR13734:SF5">
    <property type="entry name" value="CCA TRNA NUCLEOTIDYLTRANSFERASE, MITOCHONDRIAL"/>
    <property type="match status" value="1"/>
</dbReference>
<dbReference type="GO" id="GO:0001680">
    <property type="term" value="P:tRNA 3'-terminal CCA addition"/>
    <property type="evidence" value="ECO:0007669"/>
    <property type="project" value="UniProtKB-ARBA"/>
</dbReference>
<comment type="caution">
    <text evidence="8">The sequence shown here is derived from an EMBL/GenBank/DDBJ whole genome shotgun (WGS) entry which is preliminary data.</text>
</comment>
<keyword evidence="2 5" id="KW-0808">Transferase</keyword>
<evidence type="ECO:0000259" key="6">
    <source>
        <dbReference type="Pfam" id="PF01743"/>
    </source>
</evidence>
<dbReference type="SUPFAM" id="SSF81891">
    <property type="entry name" value="Poly A polymerase C-terminal region-like"/>
    <property type="match status" value="1"/>
</dbReference>
<dbReference type="GO" id="GO:0052929">
    <property type="term" value="F:ATP:3'-cytidine-cytidine-tRNA adenylyltransferase activity"/>
    <property type="evidence" value="ECO:0007669"/>
    <property type="project" value="TreeGrafter"/>
</dbReference>
<keyword evidence="3" id="KW-0547">Nucleotide-binding</keyword>
<evidence type="ECO:0000259" key="7">
    <source>
        <dbReference type="Pfam" id="PF12627"/>
    </source>
</evidence>
<protein>
    <recommendedName>
        <fullName evidence="10">Poly A polymerase head domain-containing protein</fullName>
    </recommendedName>
</protein>
<dbReference type="GO" id="GO:0052927">
    <property type="term" value="F:CC tRNA cytidylyltransferase activity"/>
    <property type="evidence" value="ECO:0007669"/>
    <property type="project" value="TreeGrafter"/>
</dbReference>
<evidence type="ECO:0000256" key="4">
    <source>
        <dbReference type="ARBA" id="ARBA00022884"/>
    </source>
</evidence>
<dbReference type="InterPro" id="IPR043519">
    <property type="entry name" value="NT_sf"/>
</dbReference>
<comment type="similarity">
    <text evidence="1 5">Belongs to the tRNA nucleotidyltransferase/poly(A) polymerase family.</text>
</comment>
<dbReference type="GO" id="GO:0000166">
    <property type="term" value="F:nucleotide binding"/>
    <property type="evidence" value="ECO:0007669"/>
    <property type="project" value="UniProtKB-KW"/>
</dbReference>
<dbReference type="CDD" id="cd05398">
    <property type="entry name" value="NT_ClassII-CCAase"/>
    <property type="match status" value="1"/>
</dbReference>
<evidence type="ECO:0000256" key="2">
    <source>
        <dbReference type="ARBA" id="ARBA00022679"/>
    </source>
</evidence>
<evidence type="ECO:0000313" key="8">
    <source>
        <dbReference type="EMBL" id="KDB25260.1"/>
    </source>
</evidence>
<accession>A0A059JBN9</accession>
<evidence type="ECO:0000256" key="5">
    <source>
        <dbReference type="RuleBase" id="RU003953"/>
    </source>
</evidence>
<name>A0A059JBN9_TRIIM</name>
<evidence type="ECO:0000256" key="3">
    <source>
        <dbReference type="ARBA" id="ARBA00022741"/>
    </source>
</evidence>
<dbReference type="InterPro" id="IPR032828">
    <property type="entry name" value="PolyA_RNA-bd"/>
</dbReference>
<dbReference type="GO" id="GO:0005739">
    <property type="term" value="C:mitochondrion"/>
    <property type="evidence" value="ECO:0007669"/>
    <property type="project" value="UniProtKB-ARBA"/>
</dbReference>
<organism evidence="8 9">
    <name type="scientific">Trichophyton interdigitale (strain MR816)</name>
    <dbReference type="NCBI Taxonomy" id="1215338"/>
    <lineage>
        <taxon>Eukaryota</taxon>
        <taxon>Fungi</taxon>
        <taxon>Dikarya</taxon>
        <taxon>Ascomycota</taxon>
        <taxon>Pezizomycotina</taxon>
        <taxon>Eurotiomycetes</taxon>
        <taxon>Eurotiomycetidae</taxon>
        <taxon>Onygenales</taxon>
        <taxon>Arthrodermataceae</taxon>
        <taxon>Trichophyton</taxon>
    </lineage>
</organism>
<evidence type="ECO:0000256" key="1">
    <source>
        <dbReference type="ARBA" id="ARBA00007265"/>
    </source>
</evidence>
<dbReference type="HOGENOM" id="CLU_019592_2_0_1"/>
<dbReference type="FunFam" id="3.30.460.10:FF:000019">
    <property type="entry name" value="tRNA nucleotidyltransferase cca2"/>
    <property type="match status" value="1"/>
</dbReference>
<dbReference type="Pfam" id="PF12627">
    <property type="entry name" value="PolyA_pol_RNAbd"/>
    <property type="match status" value="1"/>
</dbReference>
<keyword evidence="4 5" id="KW-0694">RNA-binding</keyword>
<proteinExistence type="inferred from homology"/>
<keyword evidence="9" id="KW-1185">Reference proteome</keyword>
<dbReference type="Gene3D" id="1.10.3090.10">
    <property type="entry name" value="cca-adding enzyme, domain 2"/>
    <property type="match status" value="1"/>
</dbReference>
<reference evidence="8 9" key="1">
    <citation type="submission" date="2014-02" db="EMBL/GenBank/DDBJ databases">
        <title>The Genome Sequence of Trichophyton interdigitale MR816.</title>
        <authorList>
            <consortium name="The Broad Institute Genomics Platform"/>
            <person name="Cuomo C.A."/>
            <person name="White T.C."/>
            <person name="Graser Y."/>
            <person name="Martinez-Rossi N."/>
            <person name="Heitman J."/>
            <person name="Young S.K."/>
            <person name="Zeng Q."/>
            <person name="Gargeya S."/>
            <person name="Abouelleil A."/>
            <person name="Alvarado L."/>
            <person name="Chapman S.B."/>
            <person name="Gainer-Dewar J."/>
            <person name="Goldberg J."/>
            <person name="Griggs A."/>
            <person name="Gujja S."/>
            <person name="Hansen M."/>
            <person name="Howarth C."/>
            <person name="Imamovic A."/>
            <person name="Larimer J."/>
            <person name="Martinez D."/>
            <person name="Murphy C."/>
            <person name="Pearson M.D."/>
            <person name="Persinoti G."/>
            <person name="Poon T."/>
            <person name="Priest M."/>
            <person name="Roberts A.D."/>
            <person name="Saif S."/>
            <person name="Shea T.D."/>
            <person name="Sykes S.N."/>
            <person name="Wortman J."/>
            <person name="Nusbaum C."/>
            <person name="Birren B."/>
        </authorList>
    </citation>
    <scope>NUCLEOTIDE SEQUENCE [LARGE SCALE GENOMIC DNA]</scope>
    <source>
        <strain evidence="8 9">MR816</strain>
    </source>
</reference>
<dbReference type="Pfam" id="PF01743">
    <property type="entry name" value="PolyA_pol"/>
    <property type="match status" value="1"/>
</dbReference>
<gene>
    <name evidence="8" type="ORF">H109_02891</name>
</gene>